<feature type="domain" description="Beta-galactosidase" evidence="2">
    <location>
        <begin position="2"/>
        <end position="59"/>
    </location>
</feature>
<evidence type="ECO:0000313" key="3">
    <source>
        <dbReference type="EMBL" id="NJP13986.1"/>
    </source>
</evidence>
<dbReference type="Proteomes" id="UP000635996">
    <property type="component" value="Unassembled WGS sequence"/>
</dbReference>
<dbReference type="EMBL" id="JAATEL010000005">
    <property type="protein sequence ID" value="NJP13986.1"/>
    <property type="molecule type" value="Genomic_DNA"/>
</dbReference>
<evidence type="ECO:0000313" key="4">
    <source>
        <dbReference type="Proteomes" id="UP000635996"/>
    </source>
</evidence>
<reference evidence="3 4" key="1">
    <citation type="submission" date="2020-03" db="EMBL/GenBank/DDBJ databases">
        <title>WGS of actinomycetes isolated from Thailand.</title>
        <authorList>
            <person name="Thawai C."/>
        </authorList>
    </citation>
    <scope>NUCLEOTIDE SEQUENCE [LARGE SCALE GENOMIC DNA]</scope>
    <source>
        <strain evidence="3 4">NBRC 13905</strain>
    </source>
</reference>
<protein>
    <recommendedName>
        <fullName evidence="2">Beta-galactosidase domain-containing protein</fullName>
    </recommendedName>
</protein>
<dbReference type="SUPFAM" id="SSF49785">
    <property type="entry name" value="Galactose-binding domain-like"/>
    <property type="match status" value="1"/>
</dbReference>
<dbReference type="InterPro" id="IPR036833">
    <property type="entry name" value="BetaGal_dom3_sf"/>
</dbReference>
<proteinExistence type="predicted"/>
<gene>
    <name evidence="3" type="ORF">HCJ95_06675</name>
</gene>
<dbReference type="InterPro" id="IPR025972">
    <property type="entry name" value="BetaGal_dom3"/>
</dbReference>
<accession>A0ABX0YRS0</accession>
<dbReference type="Gene3D" id="2.60.120.260">
    <property type="entry name" value="Galactose-binding domain-like"/>
    <property type="match status" value="1"/>
</dbReference>
<evidence type="ECO:0000259" key="2">
    <source>
        <dbReference type="Pfam" id="PF13363"/>
    </source>
</evidence>
<sequence>MLVSGPALVRDARITGTTVHLTGDTTAASALTVWSPSRIRTVRWNGRRVPVSATALGGLTARSRLAGPPAVSLPEPTGWRHAPESPETDPDFDDRDWRVRDLTTSHSAIEVPAGQPAVLFADDYGVRYGDVWYRATVTDAGDAETLSLTYQADTLG</sequence>
<dbReference type="Pfam" id="PF13363">
    <property type="entry name" value="BetaGal_dom3"/>
    <property type="match status" value="1"/>
</dbReference>
<keyword evidence="4" id="KW-1185">Reference proteome</keyword>
<feature type="region of interest" description="Disordered" evidence="1">
    <location>
        <begin position="64"/>
        <end position="93"/>
    </location>
</feature>
<dbReference type="InterPro" id="IPR008979">
    <property type="entry name" value="Galactose-bd-like_sf"/>
</dbReference>
<organism evidence="3 4">
    <name type="scientific">Streptomyces thermoviolaceus subsp. thermoviolaceus</name>
    <dbReference type="NCBI Taxonomy" id="66860"/>
    <lineage>
        <taxon>Bacteria</taxon>
        <taxon>Bacillati</taxon>
        <taxon>Actinomycetota</taxon>
        <taxon>Actinomycetes</taxon>
        <taxon>Kitasatosporales</taxon>
        <taxon>Streptomycetaceae</taxon>
        <taxon>Streptomyces</taxon>
    </lineage>
</organism>
<dbReference type="Gene3D" id="2.60.390.10">
    <property type="entry name" value="Beta-galactosidase, domain 3"/>
    <property type="match status" value="1"/>
</dbReference>
<comment type="caution">
    <text evidence="3">The sequence shown here is derived from an EMBL/GenBank/DDBJ whole genome shotgun (WGS) entry which is preliminary data.</text>
</comment>
<name>A0ABX0YRS0_STRTL</name>
<evidence type="ECO:0000256" key="1">
    <source>
        <dbReference type="SAM" id="MobiDB-lite"/>
    </source>
</evidence>
<dbReference type="SUPFAM" id="SSF117100">
    <property type="entry name" value="Beta-galactosidase LacA, domain 3"/>
    <property type="match status" value="1"/>
</dbReference>